<comment type="caution">
    <text evidence="1">The sequence shown here is derived from an EMBL/GenBank/DDBJ whole genome shotgun (WGS) entry which is preliminary data.</text>
</comment>
<dbReference type="AlphaFoldDB" id="A0A7Z7J5J9"/>
<accession>A0A7Z7J5J9</accession>
<name>A0A7Z7J5J9_XANCH</name>
<evidence type="ECO:0000313" key="1">
    <source>
        <dbReference type="EMBL" id="SOO26311.1"/>
    </source>
</evidence>
<dbReference type="Proteomes" id="UP000234345">
    <property type="component" value="Unassembled WGS sequence"/>
</dbReference>
<organism evidence="1 2">
    <name type="scientific">Xanthomonas campestris pv. phaseoli</name>
    <dbReference type="NCBI Taxonomy" id="317013"/>
    <lineage>
        <taxon>Bacteria</taxon>
        <taxon>Pseudomonadati</taxon>
        <taxon>Pseudomonadota</taxon>
        <taxon>Gammaproteobacteria</taxon>
        <taxon>Lysobacterales</taxon>
        <taxon>Lysobacteraceae</taxon>
        <taxon>Xanthomonas</taxon>
    </lineage>
</organism>
<sequence length="123" mass="13513">MHSRPLGSQRGDGLPPIITSMNIGNQITARTVTVASGDAGRASRKVSVELSGRPDPRWQSCFHFVVQGRDGFYMEGRPFFDQSNVECVVPAGQVDAFRRELPEVLALTNTLARAQANKDADRR</sequence>
<gene>
    <name evidence="1" type="ORF">XFF6991_530160</name>
</gene>
<protein>
    <submittedName>
        <fullName evidence="1">Uncharacterized protein</fullName>
    </submittedName>
</protein>
<evidence type="ECO:0000313" key="2">
    <source>
        <dbReference type="Proteomes" id="UP000234345"/>
    </source>
</evidence>
<dbReference type="EMBL" id="OCZC01000081">
    <property type="protein sequence ID" value="SOO26311.1"/>
    <property type="molecule type" value="Genomic_DNA"/>
</dbReference>
<reference evidence="1 2" key="1">
    <citation type="submission" date="2017-10" db="EMBL/GenBank/DDBJ databases">
        <authorList>
            <person name="Regsiter A."/>
            <person name="William W."/>
        </authorList>
    </citation>
    <scope>NUCLEOTIDE SEQUENCE [LARGE SCALE GENOMIC DNA]</scope>
    <source>
        <strain evidence="1 2">CFBP6991</strain>
    </source>
</reference>
<proteinExistence type="predicted"/>